<feature type="transmembrane region" description="Helical" evidence="1">
    <location>
        <begin position="170"/>
        <end position="187"/>
    </location>
</feature>
<gene>
    <name evidence="2" type="ORF">LY89DRAFT_721623</name>
</gene>
<evidence type="ECO:0000313" key="3">
    <source>
        <dbReference type="Proteomes" id="UP000070700"/>
    </source>
</evidence>
<dbReference type="RefSeq" id="XP_018067099.1">
    <property type="nucleotide sequence ID" value="XM_018218659.1"/>
</dbReference>
<name>A0A194WYI3_MOLSC</name>
<dbReference type="AlphaFoldDB" id="A0A194WYI3"/>
<protein>
    <submittedName>
        <fullName evidence="2">Uncharacterized protein</fullName>
    </submittedName>
</protein>
<feature type="transmembrane region" description="Helical" evidence="1">
    <location>
        <begin position="463"/>
        <end position="482"/>
    </location>
</feature>
<dbReference type="OrthoDB" id="2688021at2759"/>
<dbReference type="EMBL" id="KQ947423">
    <property type="protein sequence ID" value="KUJ12744.1"/>
    <property type="molecule type" value="Genomic_DNA"/>
</dbReference>
<feature type="transmembrane region" description="Helical" evidence="1">
    <location>
        <begin position="207"/>
        <end position="229"/>
    </location>
</feature>
<feature type="transmembrane region" description="Helical" evidence="1">
    <location>
        <begin position="294"/>
        <end position="318"/>
    </location>
</feature>
<organism evidence="2 3">
    <name type="scientific">Mollisia scopiformis</name>
    <name type="common">Conifer needle endophyte fungus</name>
    <name type="synonym">Phialocephala scopiformis</name>
    <dbReference type="NCBI Taxonomy" id="149040"/>
    <lineage>
        <taxon>Eukaryota</taxon>
        <taxon>Fungi</taxon>
        <taxon>Dikarya</taxon>
        <taxon>Ascomycota</taxon>
        <taxon>Pezizomycotina</taxon>
        <taxon>Leotiomycetes</taxon>
        <taxon>Helotiales</taxon>
        <taxon>Mollisiaceae</taxon>
        <taxon>Mollisia</taxon>
    </lineage>
</organism>
<feature type="transmembrane region" description="Helical" evidence="1">
    <location>
        <begin position="115"/>
        <end position="135"/>
    </location>
</feature>
<reference evidence="2 3" key="1">
    <citation type="submission" date="2015-10" db="EMBL/GenBank/DDBJ databases">
        <title>Full genome of DAOMC 229536 Phialocephala scopiformis, a fungal endophyte of spruce producing the potent anti-insectan compound rugulosin.</title>
        <authorList>
            <consortium name="DOE Joint Genome Institute"/>
            <person name="Walker A.K."/>
            <person name="Frasz S.L."/>
            <person name="Seifert K.A."/>
            <person name="Miller J.D."/>
            <person name="Mondo S.J."/>
            <person name="Labutti K."/>
            <person name="Lipzen A."/>
            <person name="Dockter R."/>
            <person name="Kennedy M."/>
            <person name="Grigoriev I.V."/>
            <person name="Spatafora J.W."/>
        </authorList>
    </citation>
    <scope>NUCLEOTIDE SEQUENCE [LARGE SCALE GENOMIC DNA]</scope>
    <source>
        <strain evidence="2 3">CBS 120377</strain>
    </source>
</reference>
<evidence type="ECO:0000256" key="1">
    <source>
        <dbReference type="SAM" id="Phobius"/>
    </source>
</evidence>
<keyword evidence="1" id="KW-1133">Transmembrane helix</keyword>
<evidence type="ECO:0000313" key="2">
    <source>
        <dbReference type="EMBL" id="KUJ12744.1"/>
    </source>
</evidence>
<feature type="transmembrane region" description="Helical" evidence="1">
    <location>
        <begin position="74"/>
        <end position="95"/>
    </location>
</feature>
<keyword evidence="1" id="KW-0812">Transmembrane</keyword>
<keyword evidence="1" id="KW-0472">Membrane</keyword>
<dbReference type="STRING" id="149040.A0A194WYI3"/>
<proteinExistence type="predicted"/>
<accession>A0A194WYI3</accession>
<dbReference type="InParanoid" id="A0A194WYI3"/>
<dbReference type="GeneID" id="28828385"/>
<feature type="transmembrane region" description="Helical" evidence="1">
    <location>
        <begin position="360"/>
        <end position="385"/>
    </location>
</feature>
<sequence length="548" mass="61306">MEPGRSAPMPPKDPESALPSIYDDFLRPLDKFGQSIDLKFSFEKNLMVLVDDISTGNTKENLPHYDRGQITKRFCIFGLVFAWLVIIACTALGILCAVQVPGFIYPTALSYPTTVALSFIANLLVALSTDALGYIHGVSLRWALFRDGRLHFNTNLRLFTSTPKHTPNRWPVNIVCIFSLVICYAAPSQLLLSLDTENVLDVTCLNGFALLALALGLLNMALLATWIMLSSSNEMITWSSNALNNALAILHHQLCVEPNRCMTAVNGPRIWPVGSKPLKRQPCAKVAHPAMRYVVILSWIWPFIVIVWFVVLALLSIYRFQESFTLATNLGSNNLDSNIDVVFQLDPDTPSMKDLWPVPLLVNFFIQCIVQGVQSLGFHSIELIIGMERDEMAWRAAGKSQTGARMNTNAFISILKNLPSIVLYISKPLMHWVLGLATRAVIADDNSIPRRYYYACGFRYPMVFVYLIFTIALAILTTFIAYRKPRGPQPAAYGHYQTLNNLIDDWTVDEKGSFWWGDKGVGPTGMRHAGTSSKKQSLGEIRMDALYL</sequence>
<dbReference type="KEGG" id="psco:LY89DRAFT_721623"/>
<dbReference type="Proteomes" id="UP000070700">
    <property type="component" value="Unassembled WGS sequence"/>
</dbReference>
<keyword evidence="3" id="KW-1185">Reference proteome</keyword>